<dbReference type="InterPro" id="IPR005290">
    <property type="entry name" value="Ribosomal_uS15_bac-type"/>
</dbReference>
<accession>A0A846TWE9</accession>
<dbReference type="GO" id="GO:0019843">
    <property type="term" value="F:rRNA binding"/>
    <property type="evidence" value="ECO:0007669"/>
    <property type="project" value="UniProtKB-UniRule"/>
</dbReference>
<dbReference type="SUPFAM" id="SSF47060">
    <property type="entry name" value="S15/NS1 RNA-binding domain"/>
    <property type="match status" value="1"/>
</dbReference>
<comment type="function">
    <text evidence="3">One of the primary rRNA binding proteins, it binds directly to 16S rRNA where it helps nucleate assembly of the platform of the 30S subunit by binding and bridging several RNA helices of the 16S rRNA.</text>
</comment>
<comment type="function">
    <text evidence="3">Forms an intersubunit bridge (bridge B4) with the 23S rRNA of the 50S subunit in the ribosome.</text>
</comment>
<evidence type="ECO:0000256" key="1">
    <source>
        <dbReference type="ARBA" id="ARBA00022980"/>
    </source>
</evidence>
<dbReference type="EMBL" id="JAAVVK010000001">
    <property type="protein sequence ID" value="NKE38331.1"/>
    <property type="molecule type" value="Genomic_DNA"/>
</dbReference>
<evidence type="ECO:0000256" key="4">
    <source>
        <dbReference type="RuleBase" id="RU003919"/>
    </source>
</evidence>
<evidence type="ECO:0000256" key="2">
    <source>
        <dbReference type="ARBA" id="ARBA00023274"/>
    </source>
</evidence>
<comment type="caution">
    <text evidence="5">The sequence shown here is derived from an EMBL/GenBank/DDBJ whole genome shotgun (WGS) entry which is preliminary data.</text>
</comment>
<dbReference type="CDD" id="cd00353">
    <property type="entry name" value="Ribosomal_S15p_S13e"/>
    <property type="match status" value="1"/>
</dbReference>
<dbReference type="GO" id="GO:0006412">
    <property type="term" value="P:translation"/>
    <property type="evidence" value="ECO:0007669"/>
    <property type="project" value="UniProtKB-UniRule"/>
</dbReference>
<evidence type="ECO:0000313" key="5">
    <source>
        <dbReference type="EMBL" id="NKE38331.1"/>
    </source>
</evidence>
<comment type="subunit">
    <text evidence="3">Part of the 30S ribosomal subunit. Forms a bridge to the 50S subunit in the 70S ribosome, contacting the 23S rRNA.</text>
</comment>
<dbReference type="RefSeq" id="WP_168104803.1">
    <property type="nucleotide sequence ID" value="NZ_CP051215.1"/>
</dbReference>
<organism evidence="5 6">
    <name type="scientific">Spiroplasma platyhelix PALS-1</name>
    <dbReference type="NCBI Taxonomy" id="1276218"/>
    <lineage>
        <taxon>Bacteria</taxon>
        <taxon>Bacillati</taxon>
        <taxon>Mycoplasmatota</taxon>
        <taxon>Mollicutes</taxon>
        <taxon>Entomoplasmatales</taxon>
        <taxon>Spiroplasmataceae</taxon>
        <taxon>Spiroplasma</taxon>
    </lineage>
</organism>
<dbReference type="Gene3D" id="1.10.287.10">
    <property type="entry name" value="S15/NS1, RNA-binding"/>
    <property type="match status" value="1"/>
</dbReference>
<dbReference type="AlphaFoldDB" id="A0A846TWE9"/>
<sequence length="89" mass="10458">MDEKTYESLIKEFRLNDKDTGSTAVQIINLTRRILELTEHVKVQKKDVPAKRTLLKLVATRKTYLKYLKTQSLDKYSYEDLIKALGLKR</sequence>
<dbReference type="NCBIfam" id="TIGR00952">
    <property type="entry name" value="S15_bact"/>
    <property type="match status" value="1"/>
</dbReference>
<dbReference type="GO" id="GO:0003735">
    <property type="term" value="F:structural constituent of ribosome"/>
    <property type="evidence" value="ECO:0007669"/>
    <property type="project" value="InterPro"/>
</dbReference>
<keyword evidence="2 3" id="KW-0687">Ribonucleoprotein</keyword>
<dbReference type="InterPro" id="IPR009068">
    <property type="entry name" value="uS15_NS1_RNA-bd_sf"/>
</dbReference>
<dbReference type="Proteomes" id="UP000584587">
    <property type="component" value="Unassembled WGS sequence"/>
</dbReference>
<keyword evidence="1 3" id="KW-0689">Ribosomal protein</keyword>
<comment type="similarity">
    <text evidence="3 4">Belongs to the universal ribosomal protein uS15 family.</text>
</comment>
<evidence type="ECO:0000313" key="6">
    <source>
        <dbReference type="Proteomes" id="UP000584587"/>
    </source>
</evidence>
<gene>
    <name evidence="3 5" type="primary">rpsO</name>
    <name evidence="5" type="ORF">HER12_00985</name>
</gene>
<keyword evidence="3" id="KW-0699">rRNA-binding</keyword>
<dbReference type="SMART" id="SM01387">
    <property type="entry name" value="Ribosomal_S15"/>
    <property type="match status" value="1"/>
</dbReference>
<dbReference type="GO" id="GO:0022627">
    <property type="term" value="C:cytosolic small ribosomal subunit"/>
    <property type="evidence" value="ECO:0007669"/>
    <property type="project" value="TreeGrafter"/>
</dbReference>
<keyword evidence="6" id="KW-1185">Reference proteome</keyword>
<reference evidence="5 6" key="1">
    <citation type="submission" date="2020-04" db="EMBL/GenBank/DDBJ databases">
        <title>Complete genome sequence of Spiroplasma platyhelix ATCC 51748, an insect isolate.</title>
        <authorList>
            <person name="Green E.A."/>
            <person name="Klassen J.L."/>
        </authorList>
    </citation>
    <scope>NUCLEOTIDE SEQUENCE [LARGE SCALE GENOMIC DNA]</scope>
    <source>
        <strain evidence="5 6">PALS-1</strain>
    </source>
</reference>
<dbReference type="PANTHER" id="PTHR23321">
    <property type="entry name" value="RIBOSOMAL PROTEIN S15, BACTERIAL AND ORGANELLAR"/>
    <property type="match status" value="1"/>
</dbReference>
<dbReference type="Pfam" id="PF00312">
    <property type="entry name" value="Ribosomal_S15"/>
    <property type="match status" value="1"/>
</dbReference>
<name>A0A846TWE9_9MOLU</name>
<evidence type="ECO:0000256" key="3">
    <source>
        <dbReference type="HAMAP-Rule" id="MF_01343"/>
    </source>
</evidence>
<keyword evidence="3" id="KW-0694">RNA-binding</keyword>
<dbReference type="HAMAP" id="MF_01343_B">
    <property type="entry name" value="Ribosomal_uS15_B"/>
    <property type="match status" value="1"/>
</dbReference>
<proteinExistence type="inferred from homology"/>
<dbReference type="PANTHER" id="PTHR23321:SF26">
    <property type="entry name" value="SMALL RIBOSOMAL SUBUNIT PROTEIN US15M"/>
    <property type="match status" value="1"/>
</dbReference>
<protein>
    <recommendedName>
        <fullName evidence="3">Small ribosomal subunit protein uS15</fullName>
    </recommendedName>
</protein>
<dbReference type="InterPro" id="IPR000589">
    <property type="entry name" value="Ribosomal_uS15"/>
</dbReference>